<evidence type="ECO:0000313" key="1">
    <source>
        <dbReference type="EMBL" id="MBB3231944.1"/>
    </source>
</evidence>
<sequence>MKGFKIFGSFALLITIALLLGCGPSEDSRYDSGYSDGYAEGYNTECKIRSTLVEGNWDDEAYSRGYQDGRADGVAACRKEQRN</sequence>
<dbReference type="EMBL" id="JACHXR010000008">
    <property type="protein sequence ID" value="MBB3231944.1"/>
    <property type="molecule type" value="Genomic_DNA"/>
</dbReference>
<accession>A0A7W5EV18</accession>
<proteinExistence type="predicted"/>
<gene>
    <name evidence="1" type="ORF">FHR97_002807</name>
</gene>
<evidence type="ECO:0000313" key="2">
    <source>
        <dbReference type="Proteomes" id="UP000518892"/>
    </source>
</evidence>
<name>A0A7W5EV18_9GAMM</name>
<dbReference type="Proteomes" id="UP000518892">
    <property type="component" value="Unassembled WGS sequence"/>
</dbReference>
<dbReference type="PROSITE" id="PS51257">
    <property type="entry name" value="PROKAR_LIPOPROTEIN"/>
    <property type="match status" value="1"/>
</dbReference>
<keyword evidence="2" id="KW-1185">Reference proteome</keyword>
<comment type="caution">
    <text evidence="1">The sequence shown here is derived from an EMBL/GenBank/DDBJ whole genome shotgun (WGS) entry which is preliminary data.</text>
</comment>
<reference evidence="1 2" key="1">
    <citation type="submission" date="2020-08" db="EMBL/GenBank/DDBJ databases">
        <title>Genomic Encyclopedia of Type Strains, Phase III (KMG-III): the genomes of soil and plant-associated and newly described type strains.</title>
        <authorList>
            <person name="Whitman W."/>
        </authorList>
    </citation>
    <scope>NUCLEOTIDE SEQUENCE [LARGE SCALE GENOMIC DNA]</scope>
    <source>
        <strain evidence="1 2">CECT 7744</strain>
    </source>
</reference>
<protein>
    <recommendedName>
        <fullName evidence="3">Lipoprotein</fullName>
    </recommendedName>
</protein>
<evidence type="ECO:0008006" key="3">
    <source>
        <dbReference type="Google" id="ProtNLM"/>
    </source>
</evidence>
<organism evidence="1 2">
    <name type="scientific">Halomonas stenophila</name>
    <dbReference type="NCBI Taxonomy" id="795312"/>
    <lineage>
        <taxon>Bacteria</taxon>
        <taxon>Pseudomonadati</taxon>
        <taxon>Pseudomonadota</taxon>
        <taxon>Gammaproteobacteria</taxon>
        <taxon>Oceanospirillales</taxon>
        <taxon>Halomonadaceae</taxon>
        <taxon>Halomonas</taxon>
    </lineage>
</organism>
<dbReference type="AlphaFoldDB" id="A0A7W5EV18"/>